<evidence type="ECO:0000313" key="2">
    <source>
        <dbReference type="EMBL" id="EPD12613.1"/>
    </source>
</evidence>
<sequence>MRTLKVILFTIFCNMAISSHVLACDEMIVLAVADIISLDEAIKTVKKNSKGKVLDAQTKQMNGQPVHVIKVLTDKGHVKKIRVQGTRK</sequence>
<dbReference type="AlphaFoldDB" id="A0AB33Z093"/>
<feature type="chain" id="PRO_5044326543" evidence="1">
    <location>
        <begin position="24"/>
        <end position="88"/>
    </location>
</feature>
<dbReference type="RefSeq" id="WP_016390636.1">
    <property type="nucleotide sequence ID" value="NZ_FQZJ01000005.1"/>
</dbReference>
<keyword evidence="1" id="KW-0732">Signal</keyword>
<protein>
    <submittedName>
        <fullName evidence="2">Uncharacterized protein</fullName>
    </submittedName>
</protein>
<evidence type="ECO:0000313" key="3">
    <source>
        <dbReference type="Proteomes" id="UP000015462"/>
    </source>
</evidence>
<keyword evidence="3" id="KW-1185">Reference proteome</keyword>
<gene>
    <name evidence="2" type="ORF">L196_08409</name>
</gene>
<comment type="caution">
    <text evidence="2">The sequence shown here is derived from an EMBL/GenBank/DDBJ whole genome shotgun (WGS) entry which is preliminary data.</text>
</comment>
<name>A0AB33Z093_9GAMM</name>
<feature type="signal peptide" evidence="1">
    <location>
        <begin position="1"/>
        <end position="23"/>
    </location>
</feature>
<evidence type="ECO:0000256" key="1">
    <source>
        <dbReference type="SAM" id="SignalP"/>
    </source>
</evidence>
<dbReference type="EMBL" id="ASHL01000007">
    <property type="protein sequence ID" value="EPD12613.1"/>
    <property type="molecule type" value="Genomic_DNA"/>
</dbReference>
<dbReference type="Proteomes" id="UP000015462">
    <property type="component" value="Unassembled WGS sequence"/>
</dbReference>
<accession>A0AB33Z093</accession>
<reference evidence="2 3" key="1">
    <citation type="journal article" date="2013" name="Genome Announc.">
        <title>Genome Sequence of the Pyrene- and Fluoranthene-Degrading Bacterium Cycloclasticus sp. Strain PY97M.</title>
        <authorList>
            <person name="Cui Z."/>
            <person name="Xu G."/>
            <person name="Li Q."/>
            <person name="Gao W."/>
            <person name="Zheng L."/>
        </authorList>
    </citation>
    <scope>NUCLEOTIDE SEQUENCE [LARGE SCALE GENOMIC DNA]</scope>
    <source>
        <strain evidence="2 3">PY97M</strain>
    </source>
</reference>
<proteinExistence type="predicted"/>
<organism evidence="2 3">
    <name type="scientific">Cycloclasticus pugetii</name>
    <dbReference type="NCBI Taxonomy" id="34068"/>
    <lineage>
        <taxon>Bacteria</taxon>
        <taxon>Pseudomonadati</taxon>
        <taxon>Pseudomonadota</taxon>
        <taxon>Gammaproteobacteria</taxon>
        <taxon>Thiotrichales</taxon>
        <taxon>Piscirickettsiaceae</taxon>
        <taxon>Cycloclasticus</taxon>
    </lineage>
</organism>